<accession>A0A7S1PA56</accession>
<dbReference type="EMBL" id="HBGB01044055">
    <property type="protein sequence ID" value="CAD9070854.1"/>
    <property type="molecule type" value="Transcribed_RNA"/>
</dbReference>
<sequence length="119" mass="13190">MGISDNTAAMVLLLVKGWIGGNWHLMFSILAIITCVAIVCALCLWANDISSSRDPHAHLRAITPSSDLYHRVPTENESTQTDEETGEESVAQDAGMADYRRISESRRAIFRKISQELDV</sequence>
<keyword evidence="2" id="KW-0472">Membrane</keyword>
<gene>
    <name evidence="3" type="ORF">VBRA1451_LOCUS25936</name>
</gene>
<name>A0A7S1PA56_9ALVE</name>
<dbReference type="AlphaFoldDB" id="A0A7S1PA56"/>
<reference evidence="3" key="1">
    <citation type="submission" date="2021-01" db="EMBL/GenBank/DDBJ databases">
        <authorList>
            <person name="Corre E."/>
            <person name="Pelletier E."/>
            <person name="Niang G."/>
            <person name="Scheremetjew M."/>
            <person name="Finn R."/>
            <person name="Kale V."/>
            <person name="Holt S."/>
            <person name="Cochrane G."/>
            <person name="Meng A."/>
            <person name="Brown T."/>
            <person name="Cohen L."/>
        </authorList>
    </citation>
    <scope>NUCLEOTIDE SEQUENCE</scope>
    <source>
        <strain evidence="3">CCMP3346</strain>
    </source>
</reference>
<keyword evidence="2" id="KW-1133">Transmembrane helix</keyword>
<evidence type="ECO:0000313" key="3">
    <source>
        <dbReference type="EMBL" id="CAD9070854.1"/>
    </source>
</evidence>
<protein>
    <submittedName>
        <fullName evidence="3">Uncharacterized protein</fullName>
    </submittedName>
</protein>
<feature type="transmembrane region" description="Helical" evidence="2">
    <location>
        <begin position="23"/>
        <end position="46"/>
    </location>
</feature>
<proteinExistence type="predicted"/>
<organism evidence="3">
    <name type="scientific">Vitrella brassicaformis</name>
    <dbReference type="NCBI Taxonomy" id="1169539"/>
    <lineage>
        <taxon>Eukaryota</taxon>
        <taxon>Sar</taxon>
        <taxon>Alveolata</taxon>
        <taxon>Colpodellida</taxon>
        <taxon>Vitrellaceae</taxon>
        <taxon>Vitrella</taxon>
    </lineage>
</organism>
<feature type="region of interest" description="Disordered" evidence="1">
    <location>
        <begin position="68"/>
        <end position="98"/>
    </location>
</feature>
<evidence type="ECO:0000256" key="2">
    <source>
        <dbReference type="SAM" id="Phobius"/>
    </source>
</evidence>
<evidence type="ECO:0000256" key="1">
    <source>
        <dbReference type="SAM" id="MobiDB-lite"/>
    </source>
</evidence>
<keyword evidence="2" id="KW-0812">Transmembrane</keyword>